<organism evidence="1 3">
    <name type="scientific">Aureobasidium melanogenum</name>
    <name type="common">Aureobasidium pullulans var. melanogenum</name>
    <dbReference type="NCBI Taxonomy" id="46634"/>
    <lineage>
        <taxon>Eukaryota</taxon>
        <taxon>Fungi</taxon>
        <taxon>Dikarya</taxon>
        <taxon>Ascomycota</taxon>
        <taxon>Pezizomycotina</taxon>
        <taxon>Dothideomycetes</taxon>
        <taxon>Dothideomycetidae</taxon>
        <taxon>Dothideales</taxon>
        <taxon>Saccotheciaceae</taxon>
        <taxon>Aureobasidium</taxon>
    </lineage>
</organism>
<reference evidence="1" key="2">
    <citation type="submission" date="2021-08" db="EMBL/GenBank/DDBJ databases">
        <authorList>
            <person name="Gostincar C."/>
            <person name="Sun X."/>
            <person name="Song Z."/>
            <person name="Gunde-Cimerman N."/>
        </authorList>
    </citation>
    <scope>NUCLEOTIDE SEQUENCE</scope>
    <source>
        <strain evidence="1">EXF-9298</strain>
    </source>
</reference>
<evidence type="ECO:0000313" key="3">
    <source>
        <dbReference type="Proteomes" id="UP000729357"/>
    </source>
</evidence>
<comment type="caution">
    <text evidence="1">The sequence shown here is derived from an EMBL/GenBank/DDBJ whole genome shotgun (WGS) entry which is preliminary data.</text>
</comment>
<protein>
    <submittedName>
        <fullName evidence="1">Uncharacterized protein</fullName>
    </submittedName>
</protein>
<accession>A0A9P8FFX8</accession>
<sequence>AGRFGTKGLSISFVSSEQDQEVLKTIEKRFEVALPEFPEGGIDSKSYMAN</sequence>
<dbReference type="AlphaFoldDB" id="A0A9P8FFX8"/>
<feature type="non-terminal residue" evidence="1">
    <location>
        <position position="1"/>
    </location>
</feature>
<evidence type="ECO:0000313" key="2">
    <source>
        <dbReference type="EMBL" id="KAG9972480.1"/>
    </source>
</evidence>
<feature type="non-terminal residue" evidence="1">
    <location>
        <position position="50"/>
    </location>
</feature>
<dbReference type="Proteomes" id="UP000729357">
    <property type="component" value="Unassembled WGS sequence"/>
</dbReference>
<dbReference type="EMBL" id="JAHFXS010002742">
    <property type="protein sequence ID" value="KAG9970983.1"/>
    <property type="molecule type" value="Genomic_DNA"/>
</dbReference>
<proteinExistence type="predicted"/>
<dbReference type="EMBL" id="JAHFXS010002396">
    <property type="protein sequence ID" value="KAG9972480.1"/>
    <property type="molecule type" value="Genomic_DNA"/>
</dbReference>
<dbReference type="InterPro" id="IPR027417">
    <property type="entry name" value="P-loop_NTPase"/>
</dbReference>
<name>A0A9P8FFX8_AURME</name>
<evidence type="ECO:0000313" key="1">
    <source>
        <dbReference type="EMBL" id="KAG9970983.1"/>
    </source>
</evidence>
<gene>
    <name evidence="2" type="ORF">KCU98_g13220</name>
    <name evidence="1" type="ORF">KCU98_g14131</name>
</gene>
<reference evidence="1" key="1">
    <citation type="journal article" date="2021" name="J Fungi (Basel)">
        <title>Virulence traits and population genomics of the black yeast Aureobasidium melanogenum.</title>
        <authorList>
            <person name="Cernosa A."/>
            <person name="Sun X."/>
            <person name="Gostincar C."/>
            <person name="Fang C."/>
            <person name="Gunde-Cimerman N."/>
            <person name="Song Z."/>
        </authorList>
    </citation>
    <scope>NUCLEOTIDE SEQUENCE</scope>
    <source>
        <strain evidence="1">EXF-9298</strain>
    </source>
</reference>
<dbReference type="Gene3D" id="3.40.50.300">
    <property type="entry name" value="P-loop containing nucleotide triphosphate hydrolases"/>
    <property type="match status" value="1"/>
</dbReference>
<keyword evidence="3" id="KW-1185">Reference proteome</keyword>